<dbReference type="AlphaFoldDB" id="A0A1H3H731"/>
<evidence type="ECO:0000313" key="2">
    <source>
        <dbReference type="EMBL" id="SDY10574.1"/>
    </source>
</evidence>
<evidence type="ECO:0000256" key="1">
    <source>
        <dbReference type="SAM" id="Phobius"/>
    </source>
</evidence>
<feature type="transmembrane region" description="Helical" evidence="1">
    <location>
        <begin position="139"/>
        <end position="158"/>
    </location>
</feature>
<keyword evidence="3" id="KW-1185">Reference proteome</keyword>
<keyword evidence="1" id="KW-0812">Transmembrane</keyword>
<name>A0A1H3H731_9BACT</name>
<feature type="transmembrane region" description="Helical" evidence="1">
    <location>
        <begin position="98"/>
        <end position="119"/>
    </location>
</feature>
<dbReference type="Proteomes" id="UP000199249">
    <property type="component" value="Unassembled WGS sequence"/>
</dbReference>
<proteinExistence type="predicted"/>
<feature type="transmembrane region" description="Helical" evidence="1">
    <location>
        <begin position="21"/>
        <end position="40"/>
    </location>
</feature>
<organism evidence="2 3">
    <name type="scientific">Hymenobacter psychrophilus</name>
    <dbReference type="NCBI Taxonomy" id="651662"/>
    <lineage>
        <taxon>Bacteria</taxon>
        <taxon>Pseudomonadati</taxon>
        <taxon>Bacteroidota</taxon>
        <taxon>Cytophagia</taxon>
        <taxon>Cytophagales</taxon>
        <taxon>Hymenobacteraceae</taxon>
        <taxon>Hymenobacter</taxon>
    </lineage>
</organism>
<evidence type="ECO:0000313" key="3">
    <source>
        <dbReference type="Proteomes" id="UP000199249"/>
    </source>
</evidence>
<dbReference type="EMBL" id="FNOV01000005">
    <property type="protein sequence ID" value="SDY10574.1"/>
    <property type="molecule type" value="Genomic_DNA"/>
</dbReference>
<sequence length="182" mass="21108">MLTSHTSSNPLIRLKKNASRELQLVLAGLALIILDVLVFFRHVAIMYLFGAGIFLVLCVIGLIVYQRLKLIRQMEQQQANLYHFLKTRITRFRQLMRLHDYVGVGTLFFLAVFVVAFRWDYVWAYLQPGQPDRGWHLSVAGGGLVVLLALIYAAYLTGRQEHQRRYGRYLDQLEAALRELRD</sequence>
<reference evidence="3" key="1">
    <citation type="submission" date="2016-10" db="EMBL/GenBank/DDBJ databases">
        <authorList>
            <person name="Varghese N."/>
            <person name="Submissions S."/>
        </authorList>
    </citation>
    <scope>NUCLEOTIDE SEQUENCE [LARGE SCALE GENOMIC DNA]</scope>
    <source>
        <strain evidence="3">CGMCC 1.8975</strain>
    </source>
</reference>
<gene>
    <name evidence="2" type="ORF">SAMN04488069_105300</name>
</gene>
<accession>A0A1H3H731</accession>
<dbReference type="STRING" id="651662.SAMN04488069_105300"/>
<feature type="transmembrane region" description="Helical" evidence="1">
    <location>
        <begin position="46"/>
        <end position="65"/>
    </location>
</feature>
<protein>
    <submittedName>
        <fullName evidence="2">Uncharacterized protein</fullName>
    </submittedName>
</protein>
<keyword evidence="1" id="KW-0472">Membrane</keyword>
<dbReference type="OrthoDB" id="652948at2"/>
<keyword evidence="1" id="KW-1133">Transmembrane helix</keyword>